<evidence type="ECO:0000256" key="4">
    <source>
        <dbReference type="ARBA" id="ARBA00022723"/>
    </source>
</evidence>
<dbReference type="InterPro" id="IPR006585">
    <property type="entry name" value="FTP1"/>
</dbReference>
<evidence type="ECO:0000256" key="8">
    <source>
        <dbReference type="SAM" id="MobiDB-lite"/>
    </source>
</evidence>
<comment type="caution">
    <text evidence="11">The sequence shown here is derived from an EMBL/GenBank/DDBJ whole genome shotgun (WGS) entry which is preliminary data.</text>
</comment>
<reference evidence="11 12" key="1">
    <citation type="submission" date="2018-04" db="EMBL/GenBank/DDBJ databases">
        <title>The genome of golden apple snail Pomacea canaliculata provides insight into stress tolerance and invasive adaptation.</title>
        <authorList>
            <person name="Liu C."/>
            <person name="Liu B."/>
            <person name="Ren Y."/>
            <person name="Zhang Y."/>
            <person name="Wang H."/>
            <person name="Li S."/>
            <person name="Jiang F."/>
            <person name="Yin L."/>
            <person name="Zhang G."/>
            <person name="Qian W."/>
            <person name="Fan W."/>
        </authorList>
    </citation>
    <scope>NUCLEOTIDE SEQUENCE [LARGE SCALE GENOMIC DNA]</scope>
    <source>
        <strain evidence="11">SZHN2017</strain>
        <tissue evidence="11">Muscle</tissue>
    </source>
</reference>
<comment type="function">
    <text evidence="1">Acts as a defensive agent. Recognizes blood group fucosylated oligosaccharides including A, B, H and Lewis B-type antigens. Does not recognize Lewis A antigen and has low affinity for monovalent haptens.</text>
</comment>
<evidence type="ECO:0000256" key="2">
    <source>
        <dbReference type="ARBA" id="ARBA00010147"/>
    </source>
</evidence>
<dbReference type="GO" id="GO:0010185">
    <property type="term" value="P:regulation of cellular defense response"/>
    <property type="evidence" value="ECO:0007669"/>
    <property type="project" value="UniProtKB-ARBA"/>
</dbReference>
<feature type="domain" description="Fucolectin tachylectin-4 pentraxin-1" evidence="10">
    <location>
        <begin position="145"/>
        <end position="298"/>
    </location>
</feature>
<feature type="compositionally biased region" description="Polar residues" evidence="8">
    <location>
        <begin position="471"/>
        <end position="484"/>
    </location>
</feature>
<feature type="transmembrane region" description="Helical" evidence="9">
    <location>
        <begin position="409"/>
        <end position="434"/>
    </location>
</feature>
<keyword evidence="6" id="KW-0106">Calcium</keyword>
<proteinExistence type="inferred from homology"/>
<evidence type="ECO:0000256" key="5">
    <source>
        <dbReference type="ARBA" id="ARBA00022734"/>
    </source>
</evidence>
<dbReference type="Gene3D" id="2.60.120.260">
    <property type="entry name" value="Galactose-binding domain-like"/>
    <property type="match status" value="2"/>
</dbReference>
<gene>
    <name evidence="11" type="ORF">C0Q70_14935</name>
</gene>
<comment type="subunit">
    <text evidence="3">Homotrimer.</text>
</comment>
<evidence type="ECO:0000313" key="12">
    <source>
        <dbReference type="Proteomes" id="UP000245119"/>
    </source>
</evidence>
<accession>A0A2T7NTG3</accession>
<evidence type="ECO:0000256" key="7">
    <source>
        <dbReference type="ARBA" id="ARBA00023157"/>
    </source>
</evidence>
<dbReference type="SUPFAM" id="SSF49785">
    <property type="entry name" value="Galactose-binding domain-like"/>
    <property type="match status" value="2"/>
</dbReference>
<sequence>MSSFFMRPAIKEVSGPACLAVNGNTNTTFRPLSQFPDSPNCIHTGDDRDPYWEVDLVLQRSDGVRVTVDGQLVHVFKSPVSNPSNVVFGVPVTGETVRLSKTDRKTKHYYLTVCEVEVWGMSCACSDYGSCDFSNQDLKVTSPQKGNVALGKPAKMSSMFTDAPHNEVTGPACLAVNGNRNTTFRPINQFPDSPNCIHTETDDHEPYWEVDLAQPYTIASITVYWRDRYIDRSYGVNVSVDGQICHTFQHPVANPSTITCGTSLTGRTVRLSKVDPSIEHSYFLTVCEVEVIACGPGFFGTDCQGVCPQVCEKNQTCSPVDGTCPQAIATVSPPTLDVTSLTPKVTSLAPSTLDVTSSTPGVRSLAPLTPDVTSSTPGVRSLALSTLDVIRSTPGVICLAPLTPDVTRMAVIIAGSFLCGCVVTGLCAALVLCFRNPGACRRLTRVQATQSGRHVSPQSGDVSMAEVRELTQASPPGAAQSSRSAEGAEGGERLPDYDGESRDYFNARMSQSLEVLVPKKKKNIYKPFPIRWSQHKGVTVPKANSSDDEEYEEMI</sequence>
<dbReference type="SMART" id="SM00607">
    <property type="entry name" value="FTP"/>
    <property type="match status" value="1"/>
</dbReference>
<organism evidence="11 12">
    <name type="scientific">Pomacea canaliculata</name>
    <name type="common">Golden apple snail</name>
    <dbReference type="NCBI Taxonomy" id="400727"/>
    <lineage>
        <taxon>Eukaryota</taxon>
        <taxon>Metazoa</taxon>
        <taxon>Spiralia</taxon>
        <taxon>Lophotrochozoa</taxon>
        <taxon>Mollusca</taxon>
        <taxon>Gastropoda</taxon>
        <taxon>Caenogastropoda</taxon>
        <taxon>Architaenioglossa</taxon>
        <taxon>Ampullarioidea</taxon>
        <taxon>Ampullariidae</taxon>
        <taxon>Pomacea</taxon>
    </lineage>
</organism>
<dbReference type="GO" id="GO:0042806">
    <property type="term" value="F:fucose binding"/>
    <property type="evidence" value="ECO:0007669"/>
    <property type="project" value="UniProtKB-ARBA"/>
</dbReference>
<evidence type="ECO:0000313" key="11">
    <source>
        <dbReference type="EMBL" id="PVD24452.1"/>
    </source>
</evidence>
<dbReference type="OrthoDB" id="6098857at2759"/>
<evidence type="ECO:0000256" key="9">
    <source>
        <dbReference type="SAM" id="Phobius"/>
    </source>
</evidence>
<dbReference type="AlphaFoldDB" id="A0A2T7NTG3"/>
<keyword evidence="5" id="KW-0430">Lectin</keyword>
<protein>
    <recommendedName>
        <fullName evidence="10">Fucolectin tachylectin-4 pentraxin-1 domain-containing protein</fullName>
    </recommendedName>
</protein>
<dbReference type="Pfam" id="PF22633">
    <property type="entry name" value="F5_F8_type_C_2"/>
    <property type="match status" value="1"/>
</dbReference>
<dbReference type="GO" id="GO:0046872">
    <property type="term" value="F:metal ion binding"/>
    <property type="evidence" value="ECO:0007669"/>
    <property type="project" value="UniProtKB-KW"/>
</dbReference>
<feature type="compositionally biased region" description="Acidic residues" evidence="8">
    <location>
        <begin position="546"/>
        <end position="555"/>
    </location>
</feature>
<evidence type="ECO:0000256" key="6">
    <source>
        <dbReference type="ARBA" id="ARBA00022837"/>
    </source>
</evidence>
<evidence type="ECO:0000256" key="1">
    <source>
        <dbReference type="ARBA" id="ARBA00002219"/>
    </source>
</evidence>
<dbReference type="GO" id="GO:0001868">
    <property type="term" value="P:regulation of complement activation, lectin pathway"/>
    <property type="evidence" value="ECO:0007669"/>
    <property type="project" value="UniProtKB-ARBA"/>
</dbReference>
<dbReference type="PANTHER" id="PTHR45713:SF15">
    <property type="entry name" value="F5_8 TYPE C DOMAIN-CONTAINING PROTEIN"/>
    <property type="match status" value="1"/>
</dbReference>
<dbReference type="EMBL" id="PZQS01000009">
    <property type="protein sequence ID" value="PVD24452.1"/>
    <property type="molecule type" value="Genomic_DNA"/>
</dbReference>
<keyword evidence="7" id="KW-1015">Disulfide bond</keyword>
<keyword evidence="12" id="KW-1185">Reference proteome</keyword>
<name>A0A2T7NTG3_POMCA</name>
<keyword evidence="9" id="KW-0472">Membrane</keyword>
<evidence type="ECO:0000256" key="3">
    <source>
        <dbReference type="ARBA" id="ARBA00011233"/>
    </source>
</evidence>
<dbReference type="InterPro" id="IPR051941">
    <property type="entry name" value="BG_Antigen-Binding_Lectin"/>
</dbReference>
<feature type="region of interest" description="Disordered" evidence="8">
    <location>
        <begin position="470"/>
        <end position="501"/>
    </location>
</feature>
<dbReference type="InterPro" id="IPR008979">
    <property type="entry name" value="Galactose-bd-like_sf"/>
</dbReference>
<feature type="region of interest" description="Disordered" evidence="8">
    <location>
        <begin position="536"/>
        <end position="555"/>
    </location>
</feature>
<keyword evidence="9" id="KW-1133">Transmembrane helix</keyword>
<evidence type="ECO:0000259" key="10">
    <source>
        <dbReference type="SMART" id="SM00607"/>
    </source>
</evidence>
<feature type="compositionally biased region" description="Basic and acidic residues" evidence="8">
    <location>
        <begin position="490"/>
        <end position="501"/>
    </location>
</feature>
<comment type="similarity">
    <text evidence="2">Belongs to the fucolectin family.</text>
</comment>
<keyword evidence="9" id="KW-0812">Transmembrane</keyword>
<keyword evidence="4" id="KW-0479">Metal-binding</keyword>
<dbReference type="PANTHER" id="PTHR45713">
    <property type="entry name" value="FTP DOMAIN-CONTAINING PROTEIN"/>
    <property type="match status" value="1"/>
</dbReference>
<dbReference type="Proteomes" id="UP000245119">
    <property type="component" value="Linkage Group LG9"/>
</dbReference>